<proteinExistence type="inferred from homology"/>
<evidence type="ECO:0000256" key="6">
    <source>
        <dbReference type="SAM" id="MobiDB-lite"/>
    </source>
</evidence>
<dbReference type="GeneID" id="20245059"/>
<dbReference type="STRING" id="225164.V4A2W9"/>
<dbReference type="Pfam" id="PF14799">
    <property type="entry name" value="FAM195"/>
    <property type="match status" value="1"/>
</dbReference>
<dbReference type="KEGG" id="lgi:LOTGIDRAFT_194079"/>
<dbReference type="RefSeq" id="XP_009061549.1">
    <property type="nucleotide sequence ID" value="XM_009063301.1"/>
</dbReference>
<keyword evidence="5" id="KW-0539">Nucleus</keyword>
<comment type="subcellular location">
    <subcellularLocation>
        <location evidence="2">Cytoplasm</location>
        <location evidence="2">Stress granule</location>
    </subcellularLocation>
    <subcellularLocation>
        <location evidence="1">Nucleus</location>
    </subcellularLocation>
</comment>
<keyword evidence="8" id="KW-1185">Reference proteome</keyword>
<evidence type="ECO:0000313" key="8">
    <source>
        <dbReference type="Proteomes" id="UP000030746"/>
    </source>
</evidence>
<feature type="region of interest" description="Disordered" evidence="6">
    <location>
        <begin position="37"/>
        <end position="65"/>
    </location>
</feature>
<dbReference type="EMBL" id="KB202849">
    <property type="protein sequence ID" value="ESO87651.1"/>
    <property type="molecule type" value="Genomic_DNA"/>
</dbReference>
<evidence type="ECO:0000313" key="7">
    <source>
        <dbReference type="EMBL" id="ESO87651.1"/>
    </source>
</evidence>
<dbReference type="HOGENOM" id="CLU_121013_0_0_1"/>
<dbReference type="OrthoDB" id="9983138at2759"/>
<reference evidence="7 8" key="1">
    <citation type="journal article" date="2013" name="Nature">
        <title>Insights into bilaterian evolution from three spiralian genomes.</title>
        <authorList>
            <person name="Simakov O."/>
            <person name="Marletaz F."/>
            <person name="Cho S.J."/>
            <person name="Edsinger-Gonzales E."/>
            <person name="Havlak P."/>
            <person name="Hellsten U."/>
            <person name="Kuo D.H."/>
            <person name="Larsson T."/>
            <person name="Lv J."/>
            <person name="Arendt D."/>
            <person name="Savage R."/>
            <person name="Osoegawa K."/>
            <person name="de Jong P."/>
            <person name="Grimwood J."/>
            <person name="Chapman J.A."/>
            <person name="Shapiro H."/>
            <person name="Aerts A."/>
            <person name="Otillar R.P."/>
            <person name="Terry A.Y."/>
            <person name="Boore J.L."/>
            <person name="Grigoriev I.V."/>
            <person name="Lindberg D.R."/>
            <person name="Seaver E.C."/>
            <person name="Weisblat D.A."/>
            <person name="Putnam N.H."/>
            <person name="Rokhsar D.S."/>
        </authorList>
    </citation>
    <scope>NUCLEOTIDE SEQUENCE [LARGE SCALE GENOMIC DNA]</scope>
</reference>
<accession>V4A2W9</accession>
<feature type="compositionally biased region" description="Polar residues" evidence="6">
    <location>
        <begin position="55"/>
        <end position="65"/>
    </location>
</feature>
<protein>
    <submittedName>
        <fullName evidence="7">Uncharacterized protein</fullName>
    </submittedName>
</protein>
<dbReference type="GO" id="GO:0010494">
    <property type="term" value="C:cytoplasmic stress granule"/>
    <property type="evidence" value="ECO:0007669"/>
    <property type="project" value="UniProtKB-SubCell"/>
</dbReference>
<name>V4A2W9_LOTGI</name>
<organism evidence="7 8">
    <name type="scientific">Lottia gigantea</name>
    <name type="common">Giant owl limpet</name>
    <dbReference type="NCBI Taxonomy" id="225164"/>
    <lineage>
        <taxon>Eukaryota</taxon>
        <taxon>Metazoa</taxon>
        <taxon>Spiralia</taxon>
        <taxon>Lophotrochozoa</taxon>
        <taxon>Mollusca</taxon>
        <taxon>Gastropoda</taxon>
        <taxon>Patellogastropoda</taxon>
        <taxon>Lottioidea</taxon>
        <taxon>Lottiidae</taxon>
        <taxon>Lottia</taxon>
    </lineage>
</organism>
<sequence length="148" mass="17821">MYSLPRGPTKINTATRNVRGLPKQRDNLDFYESQHGKKRQDGFHHNHMNKPRPTFNGQKVPNSSNNHIARFTREPVEFESQQHEEICTYFSESWKKVFKECENSKRKDQESGPLWYKEKTPNPKLLNFKPFDLDDWYWQRYLKKVTES</sequence>
<gene>
    <name evidence="7" type="ORF">LOTGIDRAFT_194079</name>
</gene>
<comment type="similarity">
    <text evidence="3">Belongs to the MCRIP family.</text>
</comment>
<dbReference type="AlphaFoldDB" id="V4A2W9"/>
<dbReference type="InterPro" id="IPR029428">
    <property type="entry name" value="MCRIP"/>
</dbReference>
<evidence type="ECO:0000256" key="1">
    <source>
        <dbReference type="ARBA" id="ARBA00004123"/>
    </source>
</evidence>
<dbReference type="OMA" id="SPHMDDF"/>
<evidence type="ECO:0000256" key="4">
    <source>
        <dbReference type="ARBA" id="ARBA00022490"/>
    </source>
</evidence>
<keyword evidence="4" id="KW-0963">Cytoplasm</keyword>
<evidence type="ECO:0000256" key="5">
    <source>
        <dbReference type="ARBA" id="ARBA00023242"/>
    </source>
</evidence>
<evidence type="ECO:0000256" key="2">
    <source>
        <dbReference type="ARBA" id="ARBA00004210"/>
    </source>
</evidence>
<dbReference type="Proteomes" id="UP000030746">
    <property type="component" value="Unassembled WGS sequence"/>
</dbReference>
<dbReference type="GO" id="GO:0005634">
    <property type="term" value="C:nucleus"/>
    <property type="evidence" value="ECO:0007669"/>
    <property type="project" value="UniProtKB-SubCell"/>
</dbReference>
<dbReference type="CTD" id="20245059"/>
<evidence type="ECO:0000256" key="3">
    <source>
        <dbReference type="ARBA" id="ARBA00010821"/>
    </source>
</evidence>